<keyword evidence="3 4" id="KW-0456">Lyase</keyword>
<organism evidence="6 7">
    <name type="scientific">Williamwhitmania taraxaci</name>
    <dbReference type="NCBI Taxonomy" id="1640674"/>
    <lineage>
        <taxon>Bacteria</taxon>
        <taxon>Pseudomonadati</taxon>
        <taxon>Bacteroidota</taxon>
        <taxon>Bacteroidia</taxon>
        <taxon>Bacteroidales</taxon>
        <taxon>Williamwhitmaniaceae</taxon>
        <taxon>Williamwhitmania</taxon>
    </lineage>
</organism>
<evidence type="ECO:0000313" key="6">
    <source>
        <dbReference type="EMBL" id="SDC24149.1"/>
    </source>
</evidence>
<dbReference type="PIRSF" id="PIRSF006181">
    <property type="entry name" value="EbsC_YbaK"/>
    <property type="match status" value="1"/>
</dbReference>
<dbReference type="Proteomes" id="UP000199452">
    <property type="component" value="Unassembled WGS sequence"/>
</dbReference>
<accession>A0A1G6JZB5</accession>
<dbReference type="OrthoDB" id="9809296at2"/>
<dbReference type="InterPro" id="IPR036754">
    <property type="entry name" value="YbaK/aa-tRNA-synt-asso_dom_sf"/>
</dbReference>
<dbReference type="Pfam" id="PF04073">
    <property type="entry name" value="tRNA_edit"/>
    <property type="match status" value="1"/>
</dbReference>
<dbReference type="CDD" id="cd00002">
    <property type="entry name" value="YbaK_deacylase"/>
    <property type="match status" value="1"/>
</dbReference>
<protein>
    <recommendedName>
        <fullName evidence="4">Cys-tRNA(Pro)/Cys-tRNA(Cys) deacylase</fullName>
        <ecNumber evidence="4">4.2.-.-</ecNumber>
    </recommendedName>
</protein>
<evidence type="ECO:0000256" key="2">
    <source>
        <dbReference type="ARBA" id="ARBA00022917"/>
    </source>
</evidence>
<evidence type="ECO:0000256" key="1">
    <source>
        <dbReference type="ARBA" id="ARBA00009798"/>
    </source>
</evidence>
<dbReference type="NCBIfam" id="TIGR00011">
    <property type="entry name" value="YbaK_EbsC"/>
    <property type="match status" value="1"/>
</dbReference>
<dbReference type="EMBL" id="FMYP01000022">
    <property type="protein sequence ID" value="SDC24149.1"/>
    <property type="molecule type" value="Genomic_DNA"/>
</dbReference>
<evidence type="ECO:0000256" key="4">
    <source>
        <dbReference type="PIRNR" id="PIRNR006181"/>
    </source>
</evidence>
<dbReference type="GO" id="GO:0016829">
    <property type="term" value="F:lyase activity"/>
    <property type="evidence" value="ECO:0007669"/>
    <property type="project" value="UniProtKB-KW"/>
</dbReference>
<sequence>MAAKKTNAARILDQMGIHYSIAEYQVDEADLSATHVADIIGQSPDIIFKTLVARGEKKGIAVFIIPGGDELNLKAAAQAIGDKKVSMIQVKELMPLTGYIRGGCSPLGMKKNFPTYVHDSVLSYPEVYVSAGVRGMQLVISPKDLIRATNATTWKLID</sequence>
<dbReference type="SUPFAM" id="SSF55826">
    <property type="entry name" value="YbaK/ProRS associated domain"/>
    <property type="match status" value="1"/>
</dbReference>
<dbReference type="InterPro" id="IPR007214">
    <property type="entry name" value="YbaK/aa-tRNA-synth-assoc-dom"/>
</dbReference>
<evidence type="ECO:0000259" key="5">
    <source>
        <dbReference type="Pfam" id="PF04073"/>
    </source>
</evidence>
<dbReference type="GO" id="GO:0002161">
    <property type="term" value="F:aminoacyl-tRNA deacylase activity"/>
    <property type="evidence" value="ECO:0007669"/>
    <property type="project" value="InterPro"/>
</dbReference>
<dbReference type="InterPro" id="IPR004369">
    <property type="entry name" value="Prolyl-tRNA_editing_YbaK/EbsC"/>
</dbReference>
<evidence type="ECO:0000313" key="7">
    <source>
        <dbReference type="Proteomes" id="UP000199452"/>
    </source>
</evidence>
<evidence type="ECO:0000256" key="3">
    <source>
        <dbReference type="ARBA" id="ARBA00023239"/>
    </source>
</evidence>
<dbReference type="EC" id="4.2.-.-" evidence="4"/>
<dbReference type="PANTHER" id="PTHR30411">
    <property type="entry name" value="CYTOPLASMIC PROTEIN"/>
    <property type="match status" value="1"/>
</dbReference>
<dbReference type="Gene3D" id="3.90.960.10">
    <property type="entry name" value="YbaK/aminoacyl-tRNA synthetase-associated domain"/>
    <property type="match status" value="1"/>
</dbReference>
<comment type="similarity">
    <text evidence="1 4">Belongs to the prolyl-tRNA editing family. YbaK/EbsC subfamily.</text>
</comment>
<reference evidence="6 7" key="1">
    <citation type="submission" date="2016-09" db="EMBL/GenBank/DDBJ databases">
        <authorList>
            <person name="Capua I."/>
            <person name="De Benedictis P."/>
            <person name="Joannis T."/>
            <person name="Lombin L.H."/>
            <person name="Cattoli G."/>
        </authorList>
    </citation>
    <scope>NUCLEOTIDE SEQUENCE [LARGE SCALE GENOMIC DNA]</scope>
    <source>
        <strain evidence="6 7">A7P-90m</strain>
    </source>
</reference>
<feature type="domain" description="YbaK/aminoacyl-tRNA synthetase-associated" evidence="5">
    <location>
        <begin position="33"/>
        <end position="147"/>
    </location>
</feature>
<dbReference type="PANTHER" id="PTHR30411:SF0">
    <property type="entry name" value="CYS-TRNA(PRO)_CYS-TRNA(CYS) DEACYLASE YBAK"/>
    <property type="match status" value="1"/>
</dbReference>
<keyword evidence="2 4" id="KW-0648">Protein biosynthesis</keyword>
<name>A0A1G6JZB5_9BACT</name>
<keyword evidence="7" id="KW-1185">Reference proteome</keyword>
<gene>
    <name evidence="6" type="ORF">SAMN05216323_102232</name>
</gene>
<proteinExistence type="inferred from homology"/>
<dbReference type="RefSeq" id="WP_092437549.1">
    <property type="nucleotide sequence ID" value="NZ_FMYP01000022.1"/>
</dbReference>
<dbReference type="STRING" id="1640674.SAMN05216323_102232"/>
<dbReference type="GO" id="GO:0006412">
    <property type="term" value="P:translation"/>
    <property type="evidence" value="ECO:0007669"/>
    <property type="project" value="UniProtKB-KW"/>
</dbReference>
<dbReference type="AlphaFoldDB" id="A0A1G6JZB5"/>